<feature type="domain" description="UVR" evidence="1">
    <location>
        <begin position="134"/>
        <end position="169"/>
    </location>
</feature>
<evidence type="ECO:0000259" key="1">
    <source>
        <dbReference type="PROSITE" id="PS50151"/>
    </source>
</evidence>
<organism evidence="2 3">
    <name type="scientific">Neobacillus pocheonensis</name>
    <dbReference type="NCBI Taxonomy" id="363869"/>
    <lineage>
        <taxon>Bacteria</taxon>
        <taxon>Bacillati</taxon>
        <taxon>Bacillota</taxon>
        <taxon>Bacilli</taxon>
        <taxon>Bacillales</taxon>
        <taxon>Bacillaceae</taxon>
        <taxon>Neobacillus</taxon>
    </lineage>
</organism>
<dbReference type="PROSITE" id="PS50151">
    <property type="entry name" value="UVR"/>
    <property type="match status" value="1"/>
</dbReference>
<dbReference type="InterPro" id="IPR001943">
    <property type="entry name" value="UVR_dom"/>
</dbReference>
<proteinExistence type="predicted"/>
<name>A0ABT0WBF4_9BACI</name>
<dbReference type="PANTHER" id="PTHR30562">
    <property type="entry name" value="UVRC/OXIDOREDUCTASE"/>
    <property type="match status" value="1"/>
</dbReference>
<comment type="caution">
    <text evidence="2">The sequence shown here is derived from an EMBL/GenBank/DDBJ whole genome shotgun (WGS) entry which is preliminary data.</text>
</comment>
<dbReference type="EMBL" id="JAMQCR010000001">
    <property type="protein sequence ID" value="MCM2533641.1"/>
    <property type="molecule type" value="Genomic_DNA"/>
</dbReference>
<gene>
    <name evidence="2" type="ORF">NDK43_16155</name>
</gene>
<reference evidence="2 3" key="1">
    <citation type="submission" date="2022-06" db="EMBL/GenBank/DDBJ databases">
        <authorList>
            <person name="Jeon C.O."/>
        </authorList>
    </citation>
    <scope>NUCLEOTIDE SEQUENCE [LARGE SCALE GENOMIC DNA]</scope>
    <source>
        <strain evidence="2 3">KCTC 13943</strain>
    </source>
</reference>
<dbReference type="InterPro" id="IPR050066">
    <property type="entry name" value="UvrABC_protein_C"/>
</dbReference>
<keyword evidence="3" id="KW-1185">Reference proteome</keyword>
<sequence length="295" mass="33788">MLTDTEFEAFMLECKLIKEYKPLFNKMMKNLLTYTYIVIGMDTEIRSIGITHNPIENDGNLYFGPFTSKHTVERAIQAIKECYKIDCSNPSKKKTACLNYSLGLCIGICLGGSAIEQYNTIIDKIIALLNGTDMSILEEMKQKMLDASKKFDFITAAKYRDDIDLINFLLNKEKIIEFTEDNKNIAMMEYLNNSTIKLFLIKGNQVLLSEKYLLEGTDIYQLRAMVKKNILAYFKGPSTTLKVCRDDIDEAQIIYNYLKSSSCSYIIIPENWLHTENNSDLEGAINKLLSIQNKV</sequence>
<dbReference type="InterPro" id="IPR036876">
    <property type="entry name" value="UVR_dom_sf"/>
</dbReference>
<dbReference type="PANTHER" id="PTHR30562:SF1">
    <property type="entry name" value="UVRABC SYSTEM PROTEIN C"/>
    <property type="match status" value="1"/>
</dbReference>
<dbReference type="SUPFAM" id="SSF46600">
    <property type="entry name" value="C-terminal UvrC-binding domain of UvrB"/>
    <property type="match status" value="1"/>
</dbReference>
<accession>A0ABT0WBF4</accession>
<evidence type="ECO:0000313" key="3">
    <source>
        <dbReference type="Proteomes" id="UP001523262"/>
    </source>
</evidence>
<protein>
    <submittedName>
        <fullName evidence="2">UvrB/UvrC motif-containing protein</fullName>
    </submittedName>
</protein>
<dbReference type="Pfam" id="PF02151">
    <property type="entry name" value="UVR"/>
    <property type="match status" value="1"/>
</dbReference>
<dbReference type="Proteomes" id="UP001523262">
    <property type="component" value="Unassembled WGS sequence"/>
</dbReference>
<evidence type="ECO:0000313" key="2">
    <source>
        <dbReference type="EMBL" id="MCM2533641.1"/>
    </source>
</evidence>